<feature type="domain" description="FAD-binding PCMH-type" evidence="6">
    <location>
        <begin position="40"/>
        <end position="225"/>
    </location>
</feature>
<dbReference type="Proteomes" id="UP000475545">
    <property type="component" value="Unassembled WGS sequence"/>
</dbReference>
<evidence type="ECO:0000313" key="7">
    <source>
        <dbReference type="EMBL" id="MXP20669.1"/>
    </source>
</evidence>
<dbReference type="Gene3D" id="3.30.43.10">
    <property type="entry name" value="Uridine Diphospho-n-acetylenolpyruvylglucosamine Reductase, domain 2"/>
    <property type="match status" value="1"/>
</dbReference>
<dbReference type="InterPro" id="IPR016167">
    <property type="entry name" value="FAD-bd_PCMH_sub1"/>
</dbReference>
<dbReference type="GO" id="GO:0071949">
    <property type="term" value="F:FAD binding"/>
    <property type="evidence" value="ECO:0007669"/>
    <property type="project" value="InterPro"/>
</dbReference>
<dbReference type="InterPro" id="IPR004113">
    <property type="entry name" value="FAD-bd_oxidored_4_C"/>
</dbReference>
<comment type="caution">
    <text evidence="7">The sequence shown here is derived from an EMBL/GenBank/DDBJ whole genome shotgun (WGS) entry which is preliminary data.</text>
</comment>
<dbReference type="SUPFAM" id="SSF56176">
    <property type="entry name" value="FAD-binding/transporter-associated domain-like"/>
    <property type="match status" value="1"/>
</dbReference>
<dbReference type="PANTHER" id="PTHR43716:SF1">
    <property type="entry name" value="D-2-HYDROXYGLUTARATE DEHYDROGENASE, MITOCHONDRIAL"/>
    <property type="match status" value="1"/>
</dbReference>
<dbReference type="InterPro" id="IPR051264">
    <property type="entry name" value="FAD-oxidored/transferase_4"/>
</dbReference>
<evidence type="ECO:0000256" key="2">
    <source>
        <dbReference type="ARBA" id="ARBA00008000"/>
    </source>
</evidence>
<dbReference type="InterPro" id="IPR016169">
    <property type="entry name" value="FAD-bd_PCMH_sub2"/>
</dbReference>
<dbReference type="InterPro" id="IPR036318">
    <property type="entry name" value="FAD-bd_PCMH-like_sf"/>
</dbReference>
<dbReference type="GO" id="GO:0016491">
    <property type="term" value="F:oxidoreductase activity"/>
    <property type="evidence" value="ECO:0007669"/>
    <property type="project" value="UniProtKB-KW"/>
</dbReference>
<protein>
    <submittedName>
        <fullName evidence="7">FAD-binding protein</fullName>
    </submittedName>
</protein>
<keyword evidence="3" id="KW-0285">Flavoprotein</keyword>
<keyword evidence="4" id="KW-0274">FAD</keyword>
<dbReference type="InterPro" id="IPR006094">
    <property type="entry name" value="Oxid_FAD_bind_N"/>
</dbReference>
<dbReference type="FunFam" id="1.10.45.10:FF:000001">
    <property type="entry name" value="D-lactate dehydrogenase mitochondrial"/>
    <property type="match status" value="1"/>
</dbReference>
<dbReference type="InterPro" id="IPR016171">
    <property type="entry name" value="Vanillyl_alc_oxidase_C-sub2"/>
</dbReference>
<accession>A0A6L7GL99</accession>
<dbReference type="Gene3D" id="3.30.70.2190">
    <property type="match status" value="1"/>
</dbReference>
<evidence type="ECO:0000313" key="8">
    <source>
        <dbReference type="Proteomes" id="UP000475545"/>
    </source>
</evidence>
<dbReference type="Gene3D" id="3.30.465.10">
    <property type="match status" value="1"/>
</dbReference>
<evidence type="ECO:0000256" key="1">
    <source>
        <dbReference type="ARBA" id="ARBA00001974"/>
    </source>
</evidence>
<dbReference type="GO" id="GO:0022904">
    <property type="term" value="P:respiratory electron transport chain"/>
    <property type="evidence" value="ECO:0007669"/>
    <property type="project" value="TreeGrafter"/>
</dbReference>
<comment type="similarity">
    <text evidence="2">Belongs to the FAD-binding oxidoreductase/transferase type 4 family.</text>
</comment>
<keyword evidence="5" id="KW-0560">Oxidoreductase</keyword>
<dbReference type="PANTHER" id="PTHR43716">
    <property type="entry name" value="D-2-HYDROXYGLUTARATE DEHYDROGENASE, MITOCHONDRIAL"/>
    <property type="match status" value="1"/>
</dbReference>
<reference evidence="7 8" key="1">
    <citation type="submission" date="2019-11" db="EMBL/GenBank/DDBJ databases">
        <title>Gordonia sp. nov., a novel actinobacterium isolated from mangrove soil in Hainan.</title>
        <authorList>
            <person name="Huang X."/>
            <person name="Xie Y."/>
            <person name="Chu X."/>
            <person name="Xiao K."/>
        </authorList>
    </citation>
    <scope>NUCLEOTIDE SEQUENCE [LARGE SCALE GENOMIC DNA]</scope>
    <source>
        <strain evidence="7 8">HNM0687</strain>
    </source>
</reference>
<organism evidence="7 8">
    <name type="scientific">Gordonia mangrovi</name>
    <dbReference type="NCBI Taxonomy" id="2665643"/>
    <lineage>
        <taxon>Bacteria</taxon>
        <taxon>Bacillati</taxon>
        <taxon>Actinomycetota</taxon>
        <taxon>Actinomycetes</taxon>
        <taxon>Mycobacteriales</taxon>
        <taxon>Gordoniaceae</taxon>
        <taxon>Gordonia</taxon>
    </lineage>
</organism>
<dbReference type="SUPFAM" id="SSF55103">
    <property type="entry name" value="FAD-linked oxidases, C-terminal domain"/>
    <property type="match status" value="1"/>
</dbReference>
<dbReference type="InterPro" id="IPR016166">
    <property type="entry name" value="FAD-bd_PCMH"/>
</dbReference>
<dbReference type="InterPro" id="IPR016164">
    <property type="entry name" value="FAD-linked_Oxase-like_C"/>
</dbReference>
<dbReference type="PROSITE" id="PS51387">
    <property type="entry name" value="FAD_PCMH"/>
    <property type="match status" value="1"/>
</dbReference>
<gene>
    <name evidence="7" type="ORF">GIY30_04755</name>
</gene>
<sequence>MTDTRGTSFLSDVVAIVGRSHVLTDPDAMAGHLTDWTGRWTGAADAVIRPCTTDEVAAVVAACAAHDVAICVQGGNTGLVGGSVPPIEHAGRRPLVVLSTVRMTDIDEVDTRGRCVGVQAGATIEQIDSRAAEHGLRFPVDLASRDSATAGGVVATNAGGVRMIRHGNTRRQVLGIEAVRADGQVLRRWTSLVKDNVGYDIPGLLAGSEGTLAIVTRVLFRLVAPPVSTIVTVAAVRHVEDCFALIDAMTERGLAVEAAEIMTDAGVELVHEHGVRRPVAAHAPFYTLVEVSGTGDVEAVVIDVLDEADVVDAVLEPGPARDLWAARERHTETIARSSTTPVVKLDVSVPIRALPEALVELAAIADLVDHPCRPILFGHVGDGNIHVNLLDVPEPRAEELTGRVFGIVAANGGSISAEHGIGRAKVAWTHLGRSEVDLATMRAIKAALDPAGRLNPGVLFG</sequence>
<keyword evidence="8" id="KW-1185">Reference proteome</keyword>
<dbReference type="RefSeq" id="WP_160900782.1">
    <property type="nucleotide sequence ID" value="NZ_CP102850.1"/>
</dbReference>
<dbReference type="Pfam" id="PF01565">
    <property type="entry name" value="FAD_binding_4"/>
    <property type="match status" value="1"/>
</dbReference>
<comment type="cofactor">
    <cofactor evidence="1">
        <name>FAD</name>
        <dbReference type="ChEBI" id="CHEBI:57692"/>
    </cofactor>
</comment>
<dbReference type="EMBL" id="WMBR01000001">
    <property type="protein sequence ID" value="MXP20669.1"/>
    <property type="molecule type" value="Genomic_DNA"/>
</dbReference>
<dbReference type="Gene3D" id="1.10.45.10">
    <property type="entry name" value="Vanillyl-alcohol Oxidase, Chain A, domain 4"/>
    <property type="match status" value="1"/>
</dbReference>
<evidence type="ECO:0000256" key="3">
    <source>
        <dbReference type="ARBA" id="ARBA00022630"/>
    </source>
</evidence>
<evidence type="ECO:0000259" key="6">
    <source>
        <dbReference type="PROSITE" id="PS51387"/>
    </source>
</evidence>
<dbReference type="Gene3D" id="3.30.70.2740">
    <property type="match status" value="1"/>
</dbReference>
<dbReference type="AlphaFoldDB" id="A0A6L7GL99"/>
<name>A0A6L7GL99_9ACTN</name>
<dbReference type="Pfam" id="PF02913">
    <property type="entry name" value="FAD-oxidase_C"/>
    <property type="match status" value="1"/>
</dbReference>
<evidence type="ECO:0000256" key="5">
    <source>
        <dbReference type="ARBA" id="ARBA00023002"/>
    </source>
</evidence>
<proteinExistence type="inferred from homology"/>
<evidence type="ECO:0000256" key="4">
    <source>
        <dbReference type="ARBA" id="ARBA00022827"/>
    </source>
</evidence>